<organism evidence="5">
    <name type="scientific">marine sediment metagenome</name>
    <dbReference type="NCBI Taxonomy" id="412755"/>
    <lineage>
        <taxon>unclassified sequences</taxon>
        <taxon>metagenomes</taxon>
        <taxon>ecological metagenomes</taxon>
    </lineage>
</organism>
<dbReference type="GO" id="GO:0005975">
    <property type="term" value="P:carbohydrate metabolic process"/>
    <property type="evidence" value="ECO:0007669"/>
    <property type="project" value="InterPro"/>
</dbReference>
<comment type="caution">
    <text evidence="5">The sequence shown here is derived from an EMBL/GenBank/DDBJ whole genome shotgun (WGS) entry which is preliminary data.</text>
</comment>
<dbReference type="InterPro" id="IPR012341">
    <property type="entry name" value="6hp_glycosidase-like_sf"/>
</dbReference>
<evidence type="ECO:0000256" key="1">
    <source>
        <dbReference type="ARBA" id="ARBA00009209"/>
    </source>
</evidence>
<dbReference type="PROSITE" id="PS00812">
    <property type="entry name" value="GLYCOSYL_HYDROL_F8"/>
    <property type="match status" value="1"/>
</dbReference>
<evidence type="ECO:0008006" key="6">
    <source>
        <dbReference type="Google" id="ProtNLM"/>
    </source>
</evidence>
<dbReference type="InterPro" id="IPR019834">
    <property type="entry name" value="Glyco_hydro_8_CS"/>
</dbReference>
<evidence type="ECO:0000256" key="4">
    <source>
        <dbReference type="ARBA" id="ARBA00023295"/>
    </source>
</evidence>
<comment type="similarity">
    <text evidence="1">Belongs to the glycosyl hydrolase 8 (cellulase D) family.</text>
</comment>
<keyword evidence="2" id="KW-0732">Signal</keyword>
<dbReference type="InterPro" id="IPR008928">
    <property type="entry name" value="6-hairpin_glycosidase_sf"/>
</dbReference>
<dbReference type="Pfam" id="PF01270">
    <property type="entry name" value="Glyco_hydro_8"/>
    <property type="match status" value="1"/>
</dbReference>
<proteinExistence type="inferred from homology"/>
<evidence type="ECO:0000256" key="3">
    <source>
        <dbReference type="ARBA" id="ARBA00022801"/>
    </source>
</evidence>
<keyword evidence="3" id="KW-0378">Hydrolase</keyword>
<sequence>MQIKLRTLFSVTVLYMTLSACALAQAGEPAFWEHYKSTFISQDGRVIDYGQGQASTSEGQGYGMLLAVINGDKKVFDTVWDWTKANLSVRQDNLLAWLWGKRDNGMWEVMDYNNATDGDTLIAFALLKASTKWDRDSYEKEAMKVIRSIREKLAVRIEGKTFLLPGYYGFKDAGSITLNPSYMIFSAYRLFAEVDDNEFWRKIHQDGLELLKAACFGNPCLPADWIWVSRRGVEIAEARSTRFGHDAVRTLLHVSWAQGQLPEGLAIGLDSYKQNGYIPWWIDLKSGEISKQSAPAGFYAVYGRAAMQAGELKTSQRLFNEAEKKIQGEEKNYYSYSLYLLSLIKEQP</sequence>
<dbReference type="InterPro" id="IPR002037">
    <property type="entry name" value="Glyco_hydro_8"/>
</dbReference>
<dbReference type="PROSITE" id="PS51257">
    <property type="entry name" value="PROKAR_LIPOPROTEIN"/>
    <property type="match status" value="1"/>
</dbReference>
<name>A0A0F8Y893_9ZZZZ</name>
<gene>
    <name evidence="5" type="ORF">LCGC14_2852130</name>
</gene>
<evidence type="ECO:0000313" key="5">
    <source>
        <dbReference type="EMBL" id="KKK77583.1"/>
    </source>
</evidence>
<evidence type="ECO:0000256" key="2">
    <source>
        <dbReference type="ARBA" id="ARBA00022729"/>
    </source>
</evidence>
<dbReference type="GO" id="GO:0004553">
    <property type="term" value="F:hydrolase activity, hydrolyzing O-glycosyl compounds"/>
    <property type="evidence" value="ECO:0007669"/>
    <property type="project" value="InterPro"/>
</dbReference>
<dbReference type="PRINTS" id="PR00735">
    <property type="entry name" value="GLHYDRLASE8"/>
</dbReference>
<dbReference type="Gene3D" id="1.50.10.10">
    <property type="match status" value="1"/>
</dbReference>
<dbReference type="SUPFAM" id="SSF48208">
    <property type="entry name" value="Six-hairpin glycosidases"/>
    <property type="match status" value="1"/>
</dbReference>
<accession>A0A0F8Y893</accession>
<keyword evidence="4" id="KW-0326">Glycosidase</keyword>
<protein>
    <recommendedName>
        <fullName evidence="6">Glucanase</fullName>
    </recommendedName>
</protein>
<dbReference type="AlphaFoldDB" id="A0A0F8Y893"/>
<reference evidence="5" key="1">
    <citation type="journal article" date="2015" name="Nature">
        <title>Complex archaea that bridge the gap between prokaryotes and eukaryotes.</title>
        <authorList>
            <person name="Spang A."/>
            <person name="Saw J.H."/>
            <person name="Jorgensen S.L."/>
            <person name="Zaremba-Niedzwiedzka K."/>
            <person name="Martijn J."/>
            <person name="Lind A.E."/>
            <person name="van Eijk R."/>
            <person name="Schleper C."/>
            <person name="Guy L."/>
            <person name="Ettema T.J."/>
        </authorList>
    </citation>
    <scope>NUCLEOTIDE SEQUENCE</scope>
</reference>
<dbReference type="EMBL" id="LAZR01054885">
    <property type="protein sequence ID" value="KKK77583.1"/>
    <property type="molecule type" value="Genomic_DNA"/>
</dbReference>